<proteinExistence type="predicted"/>
<sequence>MPVDSSHTLGPCTARVVKYIAKRAAKNINSEESQTIVPTATRLGRLVFTAGVAMALMGEIIPEIDRNASFRPYGVALLFGETDHPNPLPCIKAADITGR</sequence>
<name>A0A6J6NSN5_9ZZZZ</name>
<dbReference type="EMBL" id="CAEZXQ010000031">
    <property type="protein sequence ID" value="CAB4689740.1"/>
    <property type="molecule type" value="Genomic_DNA"/>
</dbReference>
<protein>
    <submittedName>
        <fullName evidence="1">Unannotated protein</fullName>
    </submittedName>
</protein>
<accession>A0A6J6NSN5</accession>
<organism evidence="1">
    <name type="scientific">freshwater metagenome</name>
    <dbReference type="NCBI Taxonomy" id="449393"/>
    <lineage>
        <taxon>unclassified sequences</taxon>
        <taxon>metagenomes</taxon>
        <taxon>ecological metagenomes</taxon>
    </lineage>
</organism>
<reference evidence="1" key="1">
    <citation type="submission" date="2020-05" db="EMBL/GenBank/DDBJ databases">
        <authorList>
            <person name="Chiriac C."/>
            <person name="Salcher M."/>
            <person name="Ghai R."/>
            <person name="Kavagutti S V."/>
        </authorList>
    </citation>
    <scope>NUCLEOTIDE SEQUENCE</scope>
</reference>
<dbReference type="AlphaFoldDB" id="A0A6J6NSN5"/>
<evidence type="ECO:0000313" key="1">
    <source>
        <dbReference type="EMBL" id="CAB4689740.1"/>
    </source>
</evidence>
<gene>
    <name evidence="1" type="ORF">UFOPK2576_00355</name>
</gene>